<feature type="domain" description="Tetrapyrrole biosynthesis uroporphyrinogen III synthase" evidence="1">
    <location>
        <begin position="17"/>
        <end position="257"/>
    </location>
</feature>
<dbReference type="Pfam" id="PF02602">
    <property type="entry name" value="HEM4"/>
    <property type="match status" value="1"/>
</dbReference>
<protein>
    <submittedName>
        <fullName evidence="2">Uroporphyrinogen-III synthase</fullName>
    </submittedName>
</protein>
<dbReference type="RefSeq" id="WP_093053417.1">
    <property type="nucleotide sequence ID" value="NZ_FOGT01000011.1"/>
</dbReference>
<dbReference type="CDD" id="cd06578">
    <property type="entry name" value="HemD"/>
    <property type="match status" value="1"/>
</dbReference>
<dbReference type="InterPro" id="IPR039793">
    <property type="entry name" value="UROS/Hem4"/>
</dbReference>
<dbReference type="InterPro" id="IPR036108">
    <property type="entry name" value="4pyrrol_syn_uPrphyn_synt_sf"/>
</dbReference>
<accession>A0A1H9VK96</accession>
<evidence type="ECO:0000313" key="2">
    <source>
        <dbReference type="EMBL" id="SES22196.1"/>
    </source>
</evidence>
<evidence type="ECO:0000259" key="1">
    <source>
        <dbReference type="Pfam" id="PF02602"/>
    </source>
</evidence>
<reference evidence="3" key="1">
    <citation type="submission" date="2016-10" db="EMBL/GenBank/DDBJ databases">
        <authorList>
            <person name="Varghese N."/>
            <person name="Submissions S."/>
        </authorList>
    </citation>
    <scope>NUCLEOTIDE SEQUENCE [LARGE SCALE GENOMIC DNA]</scope>
    <source>
        <strain evidence="3">S9</strain>
    </source>
</reference>
<dbReference type="PANTHER" id="PTHR40082">
    <property type="entry name" value="BLR5956 PROTEIN"/>
    <property type="match status" value="1"/>
</dbReference>
<evidence type="ECO:0000313" key="3">
    <source>
        <dbReference type="Proteomes" id="UP000198571"/>
    </source>
</evidence>
<organism evidence="2 3">
    <name type="scientific">Salipaludibacillus aurantiacus</name>
    <dbReference type="NCBI Taxonomy" id="1601833"/>
    <lineage>
        <taxon>Bacteria</taxon>
        <taxon>Bacillati</taxon>
        <taxon>Bacillota</taxon>
        <taxon>Bacilli</taxon>
        <taxon>Bacillales</taxon>
        <taxon>Bacillaceae</taxon>
    </lineage>
</organism>
<dbReference type="Gene3D" id="3.40.50.10090">
    <property type="match status" value="2"/>
</dbReference>
<dbReference type="PANTHER" id="PTHR40082:SF1">
    <property type="entry name" value="BLR5956 PROTEIN"/>
    <property type="match status" value="1"/>
</dbReference>
<dbReference type="Proteomes" id="UP000198571">
    <property type="component" value="Unassembled WGS sequence"/>
</dbReference>
<dbReference type="AlphaFoldDB" id="A0A1H9VK96"/>
<name>A0A1H9VK96_9BACI</name>
<gene>
    <name evidence="2" type="ORF">SAMN05518684_11157</name>
</gene>
<keyword evidence="3" id="KW-1185">Reference proteome</keyword>
<dbReference type="EMBL" id="FOGT01000011">
    <property type="protein sequence ID" value="SES22196.1"/>
    <property type="molecule type" value="Genomic_DNA"/>
</dbReference>
<proteinExistence type="predicted"/>
<dbReference type="NCBIfam" id="NF004584">
    <property type="entry name" value="PRK05928.2-1"/>
    <property type="match status" value="1"/>
</dbReference>
<dbReference type="SUPFAM" id="SSF69618">
    <property type="entry name" value="HemD-like"/>
    <property type="match status" value="1"/>
</dbReference>
<dbReference type="STRING" id="1601833.SAMN05518684_11157"/>
<dbReference type="InterPro" id="IPR003754">
    <property type="entry name" value="4pyrrol_synth_uPrphyn_synth"/>
</dbReference>
<dbReference type="GO" id="GO:0004852">
    <property type="term" value="F:uroporphyrinogen-III synthase activity"/>
    <property type="evidence" value="ECO:0007669"/>
    <property type="project" value="InterPro"/>
</dbReference>
<dbReference type="OrthoDB" id="9775656at2"/>
<dbReference type="GO" id="GO:0006780">
    <property type="term" value="P:uroporphyrinogen III biosynthetic process"/>
    <property type="evidence" value="ECO:0007669"/>
    <property type="project" value="InterPro"/>
</dbReference>
<sequence length="269" mass="29700">MSLSNKRVVIAGLRKTDEMSTLIKKQHGTPLVRSLQGTVFLNSEEIKKDLEQVTQTTCDWLIFTTGIGVNALIDTAEEIDLKTLFLEMVREANVATRGYKTFSALKKLGVSPQAKDDDGTINGLISSLKPFDFKGKQVMVQLHGENAPSLLTFLEEAGADVLPVLPYKHVSPNLQTMERFCREVIAGEVDAVCFTAAVQVHFLFKYASENGYMHQLIKAFNSHTVAAAVGKVTAEALHGEGIEQCVQPELERMGAMIVELSHYFGRIKK</sequence>